<dbReference type="GO" id="GO:0031625">
    <property type="term" value="F:ubiquitin protein ligase binding"/>
    <property type="evidence" value="ECO:0007669"/>
    <property type="project" value="TreeGrafter"/>
</dbReference>
<dbReference type="STRING" id="5466.A0A4V3HTY2"/>
<feature type="region of interest" description="Disordered" evidence="1">
    <location>
        <begin position="237"/>
        <end position="270"/>
    </location>
</feature>
<dbReference type="GO" id="GO:0070086">
    <property type="term" value="P:ubiquitin-dependent endocytosis"/>
    <property type="evidence" value="ECO:0007669"/>
    <property type="project" value="TreeGrafter"/>
</dbReference>
<feature type="domain" description="Arrestin-like N-terminal" evidence="2">
    <location>
        <begin position="4"/>
        <end position="128"/>
    </location>
</feature>
<comment type="caution">
    <text evidence="3">The sequence shown here is derived from an EMBL/GenBank/DDBJ whole genome shotgun (WGS) entry which is preliminary data.</text>
</comment>
<feature type="compositionally biased region" description="Low complexity" evidence="1">
    <location>
        <begin position="500"/>
        <end position="509"/>
    </location>
</feature>
<feature type="compositionally biased region" description="Pro residues" evidence="1">
    <location>
        <begin position="510"/>
        <end position="524"/>
    </location>
</feature>
<dbReference type="Proteomes" id="UP000295703">
    <property type="component" value="Unassembled WGS sequence"/>
</dbReference>
<keyword evidence="4" id="KW-1185">Reference proteome</keyword>
<dbReference type="PANTHER" id="PTHR11188">
    <property type="entry name" value="ARRESTIN DOMAIN CONTAINING PROTEIN"/>
    <property type="match status" value="1"/>
</dbReference>
<feature type="compositionally biased region" description="Gly residues" evidence="1">
    <location>
        <begin position="459"/>
        <end position="476"/>
    </location>
</feature>
<dbReference type="InterPro" id="IPR011021">
    <property type="entry name" value="Arrestin-like_N"/>
</dbReference>
<dbReference type="Gene3D" id="2.60.40.640">
    <property type="match status" value="1"/>
</dbReference>
<dbReference type="PANTHER" id="PTHR11188:SF166">
    <property type="entry name" value="ARRESTIN (OR S-ANTIGEN), N-TERMINAL DOMAIN PROTEIN (AFU_ORTHOLOGUE AFUA_7G02050)"/>
    <property type="match status" value="1"/>
</dbReference>
<sequence length="576" mass="61657">MSIRIALDNQPEFYTNLDDLAGRVVLHLSRPENIGGIIVKLEGECKTALGLPQNYDDRSSSRQLLPPGSGPGNIASENHKILYRVAQVFPTYEDDLAGSSSVGASYTLQGGQHEFAFKFKLPINNACSDPVAMSKMGGIGGMGGFGAGIGPFGLGGARVMDGSKQLFLQHVTKTLPPSFTGFPRQAEIRYYLKVTIQRPGFLKENWRHQIGFKFMPIEPPRPPKTSQEAYARRPFTFKPRPQGLHKKKSSLFGSSRDDANANANANADADAVPPSIELSARLPHPPTLTCNQPIPLRLIAKKLVPSREQVYLTSIQIELVGKTHVRCHDLFNTEASRWVVVTQTGLAVPLLGNPASDDLNLESVISDDFWRNAPLPNTVAPSFVACNLQRHYELDIQLGLCWGKPPSTRTFLGSSRENPAAQTIFLPLHFSKIQVYSGIAPPPQLLEALAQQASRPGAAGPGAGAGAAGAAAAGGPGMPPRLPPRTAQSAPITHTMGRGAQHAHAQPHNPMAPPQPQPHDPLYPPQMGTPAASTFDEAPPSYDEAMAAGASGPEERPAYSGVTNENAPSQIPEKGG</sequence>
<dbReference type="Pfam" id="PF00339">
    <property type="entry name" value="Arrestin_N"/>
    <property type="match status" value="1"/>
</dbReference>
<dbReference type="InterPro" id="IPR050357">
    <property type="entry name" value="Arrestin_domain-protein"/>
</dbReference>
<feature type="region of interest" description="Disordered" evidence="1">
    <location>
        <begin position="450"/>
        <end position="576"/>
    </location>
</feature>
<evidence type="ECO:0000256" key="1">
    <source>
        <dbReference type="SAM" id="MobiDB-lite"/>
    </source>
</evidence>
<dbReference type="GO" id="GO:0005886">
    <property type="term" value="C:plasma membrane"/>
    <property type="evidence" value="ECO:0007669"/>
    <property type="project" value="TreeGrafter"/>
</dbReference>
<evidence type="ECO:0000313" key="3">
    <source>
        <dbReference type="EMBL" id="TDZ41345.1"/>
    </source>
</evidence>
<dbReference type="GO" id="GO:0005829">
    <property type="term" value="C:cytosol"/>
    <property type="evidence" value="ECO:0007669"/>
    <property type="project" value="TreeGrafter"/>
</dbReference>
<reference evidence="3 4" key="1">
    <citation type="submission" date="2018-12" db="EMBL/GenBank/DDBJ databases">
        <title>Genome sequence and assembly of Colletotrichum trifolii.</title>
        <authorList>
            <person name="Gan P."/>
            <person name="Shirasu K."/>
        </authorList>
    </citation>
    <scope>NUCLEOTIDE SEQUENCE [LARGE SCALE GENOMIC DNA]</scope>
    <source>
        <strain evidence="3 4">543-2</strain>
    </source>
</reference>
<dbReference type="GO" id="GO:0030674">
    <property type="term" value="F:protein-macromolecule adaptor activity"/>
    <property type="evidence" value="ECO:0007669"/>
    <property type="project" value="TreeGrafter"/>
</dbReference>
<feature type="compositionally biased region" description="Low complexity" evidence="1">
    <location>
        <begin position="260"/>
        <end position="270"/>
    </location>
</feature>
<proteinExistence type="predicted"/>
<feature type="region of interest" description="Disordered" evidence="1">
    <location>
        <begin position="52"/>
        <end position="73"/>
    </location>
</feature>
<dbReference type="CDD" id="cd22952">
    <property type="entry name" value="ART10-like"/>
    <property type="match status" value="1"/>
</dbReference>
<protein>
    <recommendedName>
        <fullName evidence="2">Arrestin-like N-terminal domain-containing protein</fullName>
    </recommendedName>
</protein>
<dbReference type="EMBL" id="RYZW01000140">
    <property type="protein sequence ID" value="TDZ41345.1"/>
    <property type="molecule type" value="Genomic_DNA"/>
</dbReference>
<dbReference type="AlphaFoldDB" id="A0A4V3HTY2"/>
<accession>A0A4V3HTY2</accession>
<organism evidence="3 4">
    <name type="scientific">Colletotrichum trifolii</name>
    <dbReference type="NCBI Taxonomy" id="5466"/>
    <lineage>
        <taxon>Eukaryota</taxon>
        <taxon>Fungi</taxon>
        <taxon>Dikarya</taxon>
        <taxon>Ascomycota</taxon>
        <taxon>Pezizomycotina</taxon>
        <taxon>Sordariomycetes</taxon>
        <taxon>Hypocreomycetidae</taxon>
        <taxon>Glomerellales</taxon>
        <taxon>Glomerellaceae</taxon>
        <taxon>Colletotrichum</taxon>
        <taxon>Colletotrichum orbiculare species complex</taxon>
    </lineage>
</organism>
<name>A0A4V3HTY2_COLTR</name>
<evidence type="ECO:0000313" key="4">
    <source>
        <dbReference type="Proteomes" id="UP000295703"/>
    </source>
</evidence>
<dbReference type="InterPro" id="IPR014752">
    <property type="entry name" value="Arrestin-like_C"/>
</dbReference>
<gene>
    <name evidence="3" type="ORF">CTRI78_v009746</name>
</gene>
<evidence type="ECO:0000259" key="2">
    <source>
        <dbReference type="Pfam" id="PF00339"/>
    </source>
</evidence>